<gene>
    <name evidence="13" type="primary">Piso0_004626</name>
    <name evidence="12" type="ORF">GNLVRS01_PISO0K21020g</name>
    <name evidence="13" type="ORF">GNLVRS01_PISO0L21021g</name>
</gene>
<evidence type="ECO:0000313" key="12">
    <source>
        <dbReference type="EMBL" id="CCE84024.1"/>
    </source>
</evidence>
<evidence type="ECO:0000256" key="11">
    <source>
        <dbReference type="SAM" id="SignalP"/>
    </source>
</evidence>
<dbReference type="GO" id="GO:0000774">
    <property type="term" value="F:adenyl-nucleotide exchange factor activity"/>
    <property type="evidence" value="ECO:0007669"/>
    <property type="project" value="InterPro"/>
</dbReference>
<name>G8Y5Z4_PICSO</name>
<keyword evidence="8" id="KW-0811">Translocation</keyword>
<keyword evidence="4" id="KW-0813">Transport</keyword>
<keyword evidence="14" id="KW-1185">Reference proteome</keyword>
<feature type="coiled-coil region" evidence="9">
    <location>
        <begin position="119"/>
        <end position="146"/>
    </location>
</feature>
<dbReference type="STRING" id="559304.G8Y5Z4"/>
<feature type="region of interest" description="Disordered" evidence="10">
    <location>
        <begin position="83"/>
        <end position="119"/>
    </location>
</feature>
<proteinExistence type="inferred from homology"/>
<keyword evidence="5 11" id="KW-0732">Signal</keyword>
<dbReference type="eggNOG" id="KOG2160">
    <property type="taxonomic scope" value="Eukaryota"/>
</dbReference>
<dbReference type="InterPro" id="IPR011989">
    <property type="entry name" value="ARM-like"/>
</dbReference>
<evidence type="ECO:0000256" key="9">
    <source>
        <dbReference type="SAM" id="Coils"/>
    </source>
</evidence>
<dbReference type="GO" id="GO:0005783">
    <property type="term" value="C:endoplasmic reticulum"/>
    <property type="evidence" value="ECO:0007669"/>
    <property type="project" value="InterPro"/>
</dbReference>
<dbReference type="Proteomes" id="UP000005222">
    <property type="component" value="Chromosome L"/>
</dbReference>
<dbReference type="Proteomes" id="UP000005222">
    <property type="component" value="Chromosome K"/>
</dbReference>
<dbReference type="InterPro" id="IPR031884">
    <property type="entry name" value="Sil1_fungi"/>
</dbReference>
<reference evidence="13" key="1">
    <citation type="submission" date="2011-10" db="EMBL/GenBank/DDBJ databases">
        <authorList>
            <person name="Genoscope - CEA"/>
        </authorList>
    </citation>
    <scope>NUCLEOTIDE SEQUENCE</scope>
</reference>
<comment type="subunit">
    <text evidence="2">Interacts with KAR2.</text>
</comment>
<evidence type="ECO:0000256" key="3">
    <source>
        <dbReference type="ARBA" id="ARBA00015352"/>
    </source>
</evidence>
<comment type="similarity">
    <text evidence="1">Belongs to the SIL1 family.</text>
</comment>
<keyword evidence="9" id="KW-0175">Coiled coil</keyword>
<dbReference type="EMBL" id="FO082048">
    <property type="protein sequence ID" value="CCE85055.1"/>
    <property type="molecule type" value="Genomic_DNA"/>
</dbReference>
<evidence type="ECO:0000313" key="13">
    <source>
        <dbReference type="EMBL" id="CCE85055.1"/>
    </source>
</evidence>
<feature type="compositionally biased region" description="Basic and acidic residues" evidence="10">
    <location>
        <begin position="100"/>
        <end position="119"/>
    </location>
</feature>
<evidence type="ECO:0000256" key="10">
    <source>
        <dbReference type="SAM" id="MobiDB-lite"/>
    </source>
</evidence>
<dbReference type="InParanoid" id="G8Y5Z4"/>
<evidence type="ECO:0000256" key="6">
    <source>
        <dbReference type="ARBA" id="ARBA00022824"/>
    </source>
</evidence>
<evidence type="ECO:0000256" key="4">
    <source>
        <dbReference type="ARBA" id="ARBA00022448"/>
    </source>
</evidence>
<dbReference type="GO" id="GO:0015031">
    <property type="term" value="P:protein transport"/>
    <property type="evidence" value="ECO:0007669"/>
    <property type="project" value="UniProtKB-KW"/>
</dbReference>
<dbReference type="OrthoDB" id="448649at2759"/>
<dbReference type="Gene3D" id="1.25.10.10">
    <property type="entry name" value="Leucine-rich Repeat Variant"/>
    <property type="match status" value="1"/>
</dbReference>
<evidence type="ECO:0000256" key="7">
    <source>
        <dbReference type="ARBA" id="ARBA00022927"/>
    </source>
</evidence>
<dbReference type="Pfam" id="PF16782">
    <property type="entry name" value="SIL1"/>
    <property type="match status" value="1"/>
</dbReference>
<keyword evidence="7" id="KW-0653">Protein transport</keyword>
<dbReference type="HOGENOM" id="CLU_034955_0_0_1"/>
<accession>G8Y5Z4</accession>
<reference evidence="14" key="2">
    <citation type="journal article" date="2012" name="G3 (Bethesda)">
        <title>Pichia sorbitophila, an interspecies yeast hybrid reveals early steps of genome resolution following polyploidization.</title>
        <authorList>
            <person name="Leh Louis V."/>
            <person name="Despons L."/>
            <person name="Friedrich A."/>
            <person name="Martin T."/>
            <person name="Durrens P."/>
            <person name="Casaregola S."/>
            <person name="Neuveglise C."/>
            <person name="Fairhead C."/>
            <person name="Marck C."/>
            <person name="Cruz J.A."/>
            <person name="Straub M.L."/>
            <person name="Kugler V."/>
            <person name="Sacerdot C."/>
            <person name="Uzunov Z."/>
            <person name="Thierry A."/>
            <person name="Weiss S."/>
            <person name="Bleykasten C."/>
            <person name="De Montigny J."/>
            <person name="Jacques N."/>
            <person name="Jung P."/>
            <person name="Lemaire M."/>
            <person name="Mallet S."/>
            <person name="Morel G."/>
            <person name="Richard G.F."/>
            <person name="Sarkar A."/>
            <person name="Savel G."/>
            <person name="Schacherer J."/>
            <person name="Seret M.L."/>
            <person name="Talla E."/>
            <person name="Samson G."/>
            <person name="Jubin C."/>
            <person name="Poulain J."/>
            <person name="Vacherie B."/>
            <person name="Barbe V."/>
            <person name="Pelletier E."/>
            <person name="Sherman D.J."/>
            <person name="Westhof E."/>
            <person name="Weissenbach J."/>
            <person name="Baret P.V."/>
            <person name="Wincker P."/>
            <person name="Gaillardin C."/>
            <person name="Dujon B."/>
            <person name="Souciet J.L."/>
        </authorList>
    </citation>
    <scope>NUCLEOTIDE SEQUENCE [LARGE SCALE GENOMIC DNA]</scope>
    <source>
        <strain evidence="14">ATCC MYA-4447 / BCRC 22081 / CBS 7064 / NBRC 10061 / NRRL Y-12695</strain>
    </source>
</reference>
<evidence type="ECO:0000256" key="8">
    <source>
        <dbReference type="ARBA" id="ARBA00023010"/>
    </source>
</evidence>
<feature type="chain" id="PRO_5007664929" description="Nucleotide exchange factor SIL1" evidence="11">
    <location>
        <begin position="22"/>
        <end position="437"/>
    </location>
</feature>
<evidence type="ECO:0000256" key="1">
    <source>
        <dbReference type="ARBA" id="ARBA00010588"/>
    </source>
</evidence>
<evidence type="ECO:0000313" key="14">
    <source>
        <dbReference type="Proteomes" id="UP000005222"/>
    </source>
</evidence>
<sequence>MLLRNIASIFSVLIFTAFALGQIADTSSKLICSSSDPTDCYPEVFEPSYEWQVIREGQHIPPGLHVRLNIGTLQKEAKYVDPSEANSSGEIVVSQDQEDQANKGDLDNKKEPETKEEVRQEVQKMVEELRNRLKGLKESAKQKVEEKASLDTYTDSVRIVKDFPTNSDVSDLDKALDVLEDLSHDIEFGARMTSDNILFDNLLRITSNEIADPRHLEFKQRAYQIMASSLRNNPDASNNLLENQKPEFVEHLFEEVSERKSGVTRKRVLGIIQGLAQNKYFASKYLSWNSKDSKIKVLINSFTSMSPESQSRVINIFEDLGMLDHDEVEKRSTLEPRAIFSNILQKRLYQNQASDENEFRLLFQKLKEVHTENKDVKPSNKFIEWLADETEARKSKKKREEISDQDAEYNRDFIIDAHEIFGNPKAARKALADYDEL</sequence>
<dbReference type="FunCoup" id="G8Y5Z4">
    <property type="interactions" value="283"/>
</dbReference>
<evidence type="ECO:0000256" key="5">
    <source>
        <dbReference type="ARBA" id="ARBA00022729"/>
    </source>
</evidence>
<dbReference type="AlphaFoldDB" id="G8Y5Z4"/>
<dbReference type="EMBL" id="FO082049">
    <property type="protein sequence ID" value="CCE84024.1"/>
    <property type="molecule type" value="Genomic_DNA"/>
</dbReference>
<feature type="signal peptide" evidence="11">
    <location>
        <begin position="1"/>
        <end position="21"/>
    </location>
</feature>
<keyword evidence="6" id="KW-0256">Endoplasmic reticulum</keyword>
<evidence type="ECO:0000256" key="2">
    <source>
        <dbReference type="ARBA" id="ARBA00011799"/>
    </source>
</evidence>
<protein>
    <recommendedName>
        <fullName evidence="3">Nucleotide exchange factor SIL1</fullName>
    </recommendedName>
</protein>
<organism evidence="13 14">
    <name type="scientific">Pichia sorbitophila (strain ATCC MYA-4447 / BCRC 22081 / CBS 7064 / NBRC 10061 / NRRL Y-12695)</name>
    <name type="common">Hybrid yeast</name>
    <dbReference type="NCBI Taxonomy" id="559304"/>
    <lineage>
        <taxon>Eukaryota</taxon>
        <taxon>Fungi</taxon>
        <taxon>Dikarya</taxon>
        <taxon>Ascomycota</taxon>
        <taxon>Saccharomycotina</taxon>
        <taxon>Pichiomycetes</taxon>
        <taxon>Debaryomycetaceae</taxon>
        <taxon>Millerozyma</taxon>
    </lineage>
</organism>